<feature type="region of interest" description="Disordered" evidence="5">
    <location>
        <begin position="713"/>
        <end position="785"/>
    </location>
</feature>
<evidence type="ECO:0000313" key="7">
    <source>
        <dbReference type="Proteomes" id="UP000565441"/>
    </source>
</evidence>
<keyword evidence="3" id="KW-0963">Cytoplasm</keyword>
<evidence type="ECO:0000313" key="6">
    <source>
        <dbReference type="EMBL" id="KAF5383213.1"/>
    </source>
</evidence>
<dbReference type="GO" id="GO:0008047">
    <property type="term" value="F:enzyme activator activity"/>
    <property type="evidence" value="ECO:0007669"/>
    <property type="project" value="InterPro"/>
</dbReference>
<dbReference type="AlphaFoldDB" id="A0A8H5M714"/>
<evidence type="ECO:0000256" key="4">
    <source>
        <dbReference type="ARBA" id="ARBA00022664"/>
    </source>
</evidence>
<feature type="compositionally biased region" description="Polar residues" evidence="5">
    <location>
        <begin position="768"/>
        <end position="781"/>
    </location>
</feature>
<feature type="region of interest" description="Disordered" evidence="5">
    <location>
        <begin position="1"/>
        <end position="46"/>
    </location>
</feature>
<reference evidence="6 7" key="1">
    <citation type="journal article" date="2020" name="ISME J.">
        <title>Uncovering the hidden diversity of litter-decomposition mechanisms in mushroom-forming fungi.</title>
        <authorList>
            <person name="Floudas D."/>
            <person name="Bentzer J."/>
            <person name="Ahren D."/>
            <person name="Johansson T."/>
            <person name="Persson P."/>
            <person name="Tunlid A."/>
        </authorList>
    </citation>
    <scope>NUCLEOTIDE SEQUENCE [LARGE SCALE GENOMIC DNA]</scope>
    <source>
        <strain evidence="6 7">CBS 661.87</strain>
    </source>
</reference>
<feature type="compositionally biased region" description="Low complexity" evidence="5">
    <location>
        <begin position="417"/>
        <end position="429"/>
    </location>
</feature>
<feature type="region of interest" description="Disordered" evidence="5">
    <location>
        <begin position="542"/>
        <end position="639"/>
    </location>
</feature>
<feature type="compositionally biased region" description="Low complexity" evidence="5">
    <location>
        <begin position="746"/>
        <end position="758"/>
    </location>
</feature>
<feature type="compositionally biased region" description="Low complexity" evidence="5">
    <location>
        <begin position="587"/>
        <end position="597"/>
    </location>
</feature>
<dbReference type="EMBL" id="JAACJP010000007">
    <property type="protein sequence ID" value="KAF5383213.1"/>
    <property type="molecule type" value="Genomic_DNA"/>
</dbReference>
<evidence type="ECO:0000256" key="5">
    <source>
        <dbReference type="SAM" id="MobiDB-lite"/>
    </source>
</evidence>
<organism evidence="6 7">
    <name type="scientific">Tricholomella constricta</name>
    <dbReference type="NCBI Taxonomy" id="117010"/>
    <lineage>
        <taxon>Eukaryota</taxon>
        <taxon>Fungi</taxon>
        <taxon>Dikarya</taxon>
        <taxon>Basidiomycota</taxon>
        <taxon>Agaricomycotina</taxon>
        <taxon>Agaricomycetes</taxon>
        <taxon>Agaricomycetidae</taxon>
        <taxon>Agaricales</taxon>
        <taxon>Tricholomatineae</taxon>
        <taxon>Lyophyllaceae</taxon>
        <taxon>Tricholomella</taxon>
    </lineage>
</organism>
<evidence type="ECO:0000256" key="1">
    <source>
        <dbReference type="ARBA" id="ARBA00004496"/>
    </source>
</evidence>
<dbReference type="Proteomes" id="UP000565441">
    <property type="component" value="Unassembled WGS sequence"/>
</dbReference>
<accession>A0A8H5M714</accession>
<dbReference type="PANTHER" id="PTHR16290:SF0">
    <property type="entry name" value="DECAPPING PROTEIN 1, ISOFORM A"/>
    <property type="match status" value="1"/>
</dbReference>
<comment type="similarity">
    <text evidence="2">Belongs to the DCP1 family.</text>
</comment>
<evidence type="ECO:0000256" key="3">
    <source>
        <dbReference type="ARBA" id="ARBA00022490"/>
    </source>
</evidence>
<feature type="compositionally biased region" description="Polar residues" evidence="5">
    <location>
        <begin position="570"/>
        <end position="579"/>
    </location>
</feature>
<dbReference type="GO" id="GO:0000290">
    <property type="term" value="P:deadenylation-dependent decapping of nuclear-transcribed mRNA"/>
    <property type="evidence" value="ECO:0007669"/>
    <property type="project" value="InterPro"/>
</dbReference>
<dbReference type="OrthoDB" id="440673at2759"/>
<gene>
    <name evidence="6" type="ORF">D9615_004955</name>
</gene>
<feature type="region of interest" description="Disordered" evidence="5">
    <location>
        <begin position="416"/>
        <end position="484"/>
    </location>
</feature>
<feature type="region of interest" description="Disordered" evidence="5">
    <location>
        <begin position="215"/>
        <end position="261"/>
    </location>
</feature>
<dbReference type="GO" id="GO:0031087">
    <property type="term" value="P:deadenylation-independent decapping of nuclear-transcribed mRNA"/>
    <property type="evidence" value="ECO:0007669"/>
    <property type="project" value="TreeGrafter"/>
</dbReference>
<feature type="compositionally biased region" description="Low complexity" evidence="5">
    <location>
        <begin position="542"/>
        <end position="569"/>
    </location>
</feature>
<dbReference type="GO" id="GO:0000932">
    <property type="term" value="C:P-body"/>
    <property type="evidence" value="ECO:0007669"/>
    <property type="project" value="TreeGrafter"/>
</dbReference>
<feature type="region of interest" description="Disordered" evidence="5">
    <location>
        <begin position="366"/>
        <end position="391"/>
    </location>
</feature>
<keyword evidence="4" id="KW-0507">mRNA processing</keyword>
<dbReference type="SUPFAM" id="SSF50729">
    <property type="entry name" value="PH domain-like"/>
    <property type="match status" value="1"/>
</dbReference>
<name>A0A8H5M714_9AGAR</name>
<comment type="caution">
    <text evidence="6">The sequence shown here is derived from an EMBL/GenBank/DDBJ whole genome shotgun (WGS) entry which is preliminary data.</text>
</comment>
<evidence type="ECO:0008006" key="8">
    <source>
        <dbReference type="Google" id="ProtNLM"/>
    </source>
</evidence>
<dbReference type="GO" id="GO:0003729">
    <property type="term" value="F:mRNA binding"/>
    <property type="evidence" value="ECO:0007669"/>
    <property type="project" value="TreeGrafter"/>
</dbReference>
<dbReference type="InterPro" id="IPR011993">
    <property type="entry name" value="PH-like_dom_sf"/>
</dbReference>
<feature type="compositionally biased region" description="Polar residues" evidence="5">
    <location>
        <begin position="239"/>
        <end position="261"/>
    </location>
</feature>
<proteinExistence type="inferred from homology"/>
<dbReference type="Gene3D" id="2.30.29.30">
    <property type="entry name" value="Pleckstrin-homology domain (PH domain)/Phosphotyrosine-binding domain (PTB)"/>
    <property type="match status" value="1"/>
</dbReference>
<comment type="subcellular location">
    <subcellularLocation>
        <location evidence="1">Cytoplasm</location>
    </subcellularLocation>
</comment>
<feature type="region of interest" description="Disordered" evidence="5">
    <location>
        <begin position="501"/>
        <end position="524"/>
    </location>
</feature>
<feature type="compositionally biased region" description="Low complexity" evidence="5">
    <location>
        <begin position="370"/>
        <end position="387"/>
    </location>
</feature>
<dbReference type="Pfam" id="PF06058">
    <property type="entry name" value="DCP1"/>
    <property type="match status" value="1"/>
</dbReference>
<dbReference type="CDD" id="cd09804">
    <property type="entry name" value="Dcp1"/>
    <property type="match status" value="1"/>
</dbReference>
<feature type="region of interest" description="Disordered" evidence="5">
    <location>
        <begin position="669"/>
        <end position="698"/>
    </location>
</feature>
<feature type="compositionally biased region" description="Basic and acidic residues" evidence="5">
    <location>
        <begin position="508"/>
        <end position="523"/>
    </location>
</feature>
<evidence type="ECO:0000256" key="2">
    <source>
        <dbReference type="ARBA" id="ARBA00008778"/>
    </source>
</evidence>
<dbReference type="PANTHER" id="PTHR16290">
    <property type="entry name" value="TRANSCRIPTION FACTOR SMIF DECAPPING ENZYME DCP1"/>
    <property type="match status" value="1"/>
</dbReference>
<dbReference type="InterPro" id="IPR010334">
    <property type="entry name" value="Dcp1"/>
</dbReference>
<keyword evidence="7" id="KW-1185">Reference proteome</keyword>
<sequence>MGPARRNPSHISTPQMPPGIYSEPPLSPDARQSSVPPKQPNFGMTPASRYQHNLKVLRRRDPSIVSIFDQFSHVCLYHHNGSKWEKQGYEGSMFLYEREAYPPYGFYILNRMGMDDHIQRLYPEDNIGAHGSYLIIRSYPEYTDRRLAATRSAQSNGITNKFSDIYAIPNVDKLTAAEKGESKTIGLWMFATDAREPLIDVFTRLHSYIKKNQPYPQEFRYGPDRPPPSIPGSTAAIANASSHSNGTPQSPRNGSISQSTSELYQGNFQARHPSQTYPNGGASEIDKLFANAKIEPTPVLTPASALQLPTSTSKMTVESLFAALGGSDLMQVNDHRTSSAASLPTLSSTTSSTGISLLDSIFASAHTSRPATTQPTTTQPQPAPITIYSPAPTTSSLPQILNQDVISTLLGLPPSRTASAASASTTYSTGAQSHPSSREGDNEDDSDHGSSRPRAGSDDDGYSESSTVLDPEAENDEELQAAGASAGRPLLAEYGLVAVNGHNHNHPQQRERQNGRMHGDVTPRARMNGFITPLFASRALHNNNSSSNHAARFTGGSSVPPAVHASSSSTGRPQSQPLPNTHHMETQQQAQAQPAPQGVTPGTERALVPFEPDSELWPYPRASGESRDGGGGTGGEGDEILELDFADTSALSDMETFRRAVQTRRGVGEHVGVEGGGGAEGTSKKGRKKGKKERAAEQVRLREEIERSWDVPAVAPGAGGYYGNGEQRLPSTASPSPCPSPELPQTGSGSTARSGGARPHQARAMNGATASRVGNPTSGTGKQEAVRDSVVAAVSARRFDAPALERNDFVREVLTLIHTDKAFVDSLYREYTNRIG</sequence>
<protein>
    <recommendedName>
        <fullName evidence="8">mRNA-decapping enzyme 1B</fullName>
    </recommendedName>
</protein>
<dbReference type="GO" id="GO:0006397">
    <property type="term" value="P:mRNA processing"/>
    <property type="evidence" value="ECO:0007669"/>
    <property type="project" value="UniProtKB-KW"/>
</dbReference>